<dbReference type="Proteomes" id="UP001054945">
    <property type="component" value="Unassembled WGS sequence"/>
</dbReference>
<comment type="caution">
    <text evidence="1">The sequence shown here is derived from an EMBL/GenBank/DDBJ whole genome shotgun (WGS) entry which is preliminary data.</text>
</comment>
<evidence type="ECO:0000313" key="2">
    <source>
        <dbReference type="Proteomes" id="UP001054945"/>
    </source>
</evidence>
<dbReference type="AlphaFoldDB" id="A0AAV4V458"/>
<reference evidence="1 2" key="1">
    <citation type="submission" date="2021-06" db="EMBL/GenBank/DDBJ databases">
        <title>Caerostris extrusa draft genome.</title>
        <authorList>
            <person name="Kono N."/>
            <person name="Arakawa K."/>
        </authorList>
    </citation>
    <scope>NUCLEOTIDE SEQUENCE [LARGE SCALE GENOMIC DNA]</scope>
</reference>
<organism evidence="1 2">
    <name type="scientific">Caerostris extrusa</name>
    <name type="common">Bark spider</name>
    <name type="synonym">Caerostris bankana</name>
    <dbReference type="NCBI Taxonomy" id="172846"/>
    <lineage>
        <taxon>Eukaryota</taxon>
        <taxon>Metazoa</taxon>
        <taxon>Ecdysozoa</taxon>
        <taxon>Arthropoda</taxon>
        <taxon>Chelicerata</taxon>
        <taxon>Arachnida</taxon>
        <taxon>Araneae</taxon>
        <taxon>Araneomorphae</taxon>
        <taxon>Entelegynae</taxon>
        <taxon>Araneoidea</taxon>
        <taxon>Araneidae</taxon>
        <taxon>Caerostris</taxon>
    </lineage>
</organism>
<keyword evidence="2" id="KW-1185">Reference proteome</keyword>
<proteinExistence type="predicted"/>
<sequence length="90" mass="10511">MEEGKGSLSEGKKYQSELGTLKKRVFALVDKLAYIPPSCFYMSDLQLSPFLCWRWYDVDLDLVDCEIKDVFFPSQEDDETEDFLRIASRN</sequence>
<protein>
    <submittedName>
        <fullName evidence="1">Uncharacterized protein</fullName>
    </submittedName>
</protein>
<evidence type="ECO:0000313" key="1">
    <source>
        <dbReference type="EMBL" id="GIY65032.1"/>
    </source>
</evidence>
<accession>A0AAV4V458</accession>
<gene>
    <name evidence="1" type="ORF">CEXT_603181</name>
</gene>
<dbReference type="EMBL" id="BPLR01013952">
    <property type="protein sequence ID" value="GIY65032.1"/>
    <property type="molecule type" value="Genomic_DNA"/>
</dbReference>
<name>A0AAV4V458_CAEEX</name>